<proteinExistence type="predicted"/>
<organism evidence="1 2">
    <name type="scientific">Puccinia sorghi</name>
    <dbReference type="NCBI Taxonomy" id="27349"/>
    <lineage>
        <taxon>Eukaryota</taxon>
        <taxon>Fungi</taxon>
        <taxon>Dikarya</taxon>
        <taxon>Basidiomycota</taxon>
        <taxon>Pucciniomycotina</taxon>
        <taxon>Pucciniomycetes</taxon>
        <taxon>Pucciniales</taxon>
        <taxon>Pucciniaceae</taxon>
        <taxon>Puccinia</taxon>
    </lineage>
</organism>
<reference evidence="1 2" key="1">
    <citation type="submission" date="2015-08" db="EMBL/GenBank/DDBJ databases">
        <title>Next Generation Sequencing and Analysis of the Genome of Puccinia sorghi L Schw, the Causal Agent of Maize Common Rust.</title>
        <authorList>
            <person name="Rochi L."/>
            <person name="Burguener G."/>
            <person name="Darino M."/>
            <person name="Turjanski A."/>
            <person name="Kreff E."/>
            <person name="Dieguez M.J."/>
            <person name="Sacco F."/>
        </authorList>
    </citation>
    <scope>NUCLEOTIDE SEQUENCE [LARGE SCALE GENOMIC DNA]</scope>
    <source>
        <strain evidence="1 2">RO10H11247</strain>
    </source>
</reference>
<keyword evidence="2" id="KW-1185">Reference proteome</keyword>
<gene>
    <name evidence="1" type="ORF">VP01_5136g1</name>
</gene>
<dbReference type="Proteomes" id="UP000037035">
    <property type="component" value="Unassembled WGS sequence"/>
</dbReference>
<dbReference type="VEuPathDB" id="FungiDB:VP01_5136g1"/>
<dbReference type="AlphaFoldDB" id="A0A0L6ULS6"/>
<name>A0A0L6ULS6_9BASI</name>
<dbReference type="EMBL" id="LAVV01010316">
    <property type="protein sequence ID" value="KNZ49232.1"/>
    <property type="molecule type" value="Genomic_DNA"/>
</dbReference>
<sequence length="386" mass="43255">EKKKERKKKKKKRRHSELLTGPARRYLKLRFIKRSWKGVRTKDLRVSSWIFIRCRLAGKSRPGRVCIKCGPTVPRAGMVTVLPALKSRWCGGTSPRARALKFLQPLEHFWTFKFGRTQPSSGSCISFSQTQCLSVGSGSPPAGRLPPARYTAKQWQATTSLHSIRMVWAHPNKLECTTLVFDPFLWSGDASIHLTSSHLGLYYIYLGERERCGIVRCRVLLIKHRAEIVLHSSTLNGLKQVPPNYTIVVGISSPLYRYTPGHNKNDLHIASHHEGATNQKDTSWLLCRQRTLNRNKLSNCRVMGIFMITTCPLENLLLCVKYTPKASLAQCHPGLGVCPVGLCDQPGLASHLGTQPSTAWPNPTSWPISAPAELGCRNTQSSHGKY</sequence>
<evidence type="ECO:0000313" key="1">
    <source>
        <dbReference type="EMBL" id="KNZ49232.1"/>
    </source>
</evidence>
<comment type="caution">
    <text evidence="1">The sequence shown here is derived from an EMBL/GenBank/DDBJ whole genome shotgun (WGS) entry which is preliminary data.</text>
</comment>
<accession>A0A0L6ULS6</accession>
<protein>
    <submittedName>
        <fullName evidence="1">Uncharacterized protein</fullName>
    </submittedName>
</protein>
<evidence type="ECO:0000313" key="2">
    <source>
        <dbReference type="Proteomes" id="UP000037035"/>
    </source>
</evidence>
<feature type="non-terminal residue" evidence="1">
    <location>
        <position position="1"/>
    </location>
</feature>